<dbReference type="EMBL" id="AP019860">
    <property type="protein sequence ID" value="BBM87744.1"/>
    <property type="molecule type" value="Genomic_DNA"/>
</dbReference>
<dbReference type="KEGG" id="uam:UABAM_06159"/>
<reference evidence="1 2" key="1">
    <citation type="submission" date="2019-08" db="EMBL/GenBank/DDBJ databases">
        <title>Complete genome sequence of Candidatus Uab amorphum.</title>
        <authorList>
            <person name="Shiratori T."/>
            <person name="Suzuki S."/>
            <person name="Kakizawa Y."/>
            <person name="Ishida K."/>
        </authorList>
    </citation>
    <scope>NUCLEOTIDE SEQUENCE [LARGE SCALE GENOMIC DNA]</scope>
    <source>
        <strain evidence="1 2">SRT547</strain>
    </source>
</reference>
<dbReference type="AlphaFoldDB" id="A0A5S9ITP4"/>
<dbReference type="InterPro" id="IPR047111">
    <property type="entry name" value="YbaP-like"/>
</dbReference>
<gene>
    <name evidence="1" type="ORF">UABAM_06159</name>
</gene>
<protein>
    <submittedName>
        <fullName evidence="1">Conjugative transfer protein GumN</fullName>
    </submittedName>
</protein>
<accession>A0A5S9ITP4</accession>
<dbReference type="OrthoDB" id="9798714at2"/>
<dbReference type="RefSeq" id="WP_151971746.1">
    <property type="nucleotide sequence ID" value="NZ_AP019860.1"/>
</dbReference>
<dbReference type="Pfam" id="PF01963">
    <property type="entry name" value="TraB_PrgY_gumN"/>
    <property type="match status" value="1"/>
</dbReference>
<sequence>MKKIVLLAIFIVAIVCQEASKATPIFWKIEAEKPVYLLGTIHLGVDAAKEFPAEVWENLQKCKTLVLEIDMSNVNQFAMMTKMQLPPGKTLDQLLGADYWSKFQEFVKPQPAALFKGFKPWVVQSIAAQKFMPLTPAVEMTLMEKANKSGIKIEALETMDDQLEAIDSVPEEEHVKSIKRMLDDTEGARKETLDLLNAYRSGDLGKIKKMALESEEAKEAPGMIEHVMVNRNKKWIPAIEKYIAKGNVFIAVGAAHFVGDNGVIKLLEAKGYKITRIEYTQE</sequence>
<organism evidence="1 2">
    <name type="scientific">Uabimicrobium amorphum</name>
    <dbReference type="NCBI Taxonomy" id="2596890"/>
    <lineage>
        <taxon>Bacteria</taxon>
        <taxon>Pseudomonadati</taxon>
        <taxon>Planctomycetota</taxon>
        <taxon>Candidatus Uabimicrobiia</taxon>
        <taxon>Candidatus Uabimicrobiales</taxon>
        <taxon>Candidatus Uabimicrobiaceae</taxon>
        <taxon>Candidatus Uabimicrobium</taxon>
    </lineage>
</organism>
<keyword evidence="2" id="KW-1185">Reference proteome</keyword>
<dbReference type="CDD" id="cd14789">
    <property type="entry name" value="Tiki"/>
    <property type="match status" value="1"/>
</dbReference>
<evidence type="ECO:0000313" key="1">
    <source>
        <dbReference type="EMBL" id="BBM87744.1"/>
    </source>
</evidence>
<dbReference type="Proteomes" id="UP000326354">
    <property type="component" value="Chromosome"/>
</dbReference>
<evidence type="ECO:0000313" key="2">
    <source>
        <dbReference type="Proteomes" id="UP000326354"/>
    </source>
</evidence>
<proteinExistence type="predicted"/>
<dbReference type="PANTHER" id="PTHR40590:SF1">
    <property type="entry name" value="CYTOPLASMIC PROTEIN"/>
    <property type="match status" value="1"/>
</dbReference>
<dbReference type="PANTHER" id="PTHR40590">
    <property type="entry name" value="CYTOPLASMIC PROTEIN-RELATED"/>
    <property type="match status" value="1"/>
</dbReference>
<dbReference type="InterPro" id="IPR002816">
    <property type="entry name" value="TraB/PrgY/GumN_fam"/>
</dbReference>
<name>A0A5S9ITP4_UABAM</name>